<feature type="domain" description="Thioredoxin" evidence="5">
    <location>
        <begin position="334"/>
        <end position="479"/>
    </location>
</feature>
<comment type="subcellular location">
    <subcellularLocation>
        <location evidence="1">Cell envelope</location>
    </subcellularLocation>
</comment>
<dbReference type="InterPro" id="IPR036249">
    <property type="entry name" value="Thioredoxin-like_sf"/>
</dbReference>
<dbReference type="InterPro" id="IPR013766">
    <property type="entry name" value="Thioredoxin_domain"/>
</dbReference>
<gene>
    <name evidence="6" type="ORF">ACFSDX_21235</name>
</gene>
<proteinExistence type="predicted"/>
<dbReference type="EMBL" id="JBHUFD010000018">
    <property type="protein sequence ID" value="MFD1874971.1"/>
    <property type="molecule type" value="Genomic_DNA"/>
</dbReference>
<dbReference type="InterPro" id="IPR050553">
    <property type="entry name" value="Thioredoxin_ResA/DsbE_sf"/>
</dbReference>
<keyword evidence="4" id="KW-0676">Redox-active center</keyword>
<keyword evidence="7" id="KW-1185">Reference proteome</keyword>
<dbReference type="SUPFAM" id="SSF52833">
    <property type="entry name" value="Thioredoxin-like"/>
    <property type="match status" value="1"/>
</dbReference>
<name>A0ABW4R066_9BACT</name>
<evidence type="ECO:0000256" key="3">
    <source>
        <dbReference type="ARBA" id="ARBA00023157"/>
    </source>
</evidence>
<dbReference type="PANTHER" id="PTHR42852">
    <property type="entry name" value="THIOL:DISULFIDE INTERCHANGE PROTEIN DSBE"/>
    <property type="match status" value="1"/>
</dbReference>
<keyword evidence="2" id="KW-0201">Cytochrome c-type biogenesis</keyword>
<evidence type="ECO:0000313" key="6">
    <source>
        <dbReference type="EMBL" id="MFD1874971.1"/>
    </source>
</evidence>
<evidence type="ECO:0000256" key="1">
    <source>
        <dbReference type="ARBA" id="ARBA00004196"/>
    </source>
</evidence>
<evidence type="ECO:0000256" key="2">
    <source>
        <dbReference type="ARBA" id="ARBA00022748"/>
    </source>
</evidence>
<evidence type="ECO:0000313" key="7">
    <source>
        <dbReference type="Proteomes" id="UP001597197"/>
    </source>
</evidence>
<dbReference type="InterPro" id="IPR000866">
    <property type="entry name" value="AhpC/TSA"/>
</dbReference>
<dbReference type="Pfam" id="PF00578">
    <property type="entry name" value="AhpC-TSA"/>
    <property type="match status" value="1"/>
</dbReference>
<dbReference type="Gene3D" id="3.40.30.10">
    <property type="entry name" value="Glutaredoxin"/>
    <property type="match status" value="1"/>
</dbReference>
<evidence type="ECO:0000256" key="4">
    <source>
        <dbReference type="ARBA" id="ARBA00023284"/>
    </source>
</evidence>
<dbReference type="PANTHER" id="PTHR42852:SF6">
    <property type="entry name" value="THIOL:DISULFIDE INTERCHANGE PROTEIN DSBE"/>
    <property type="match status" value="1"/>
</dbReference>
<protein>
    <submittedName>
        <fullName evidence="6">TlpA family protein disulfide reductase</fullName>
    </submittedName>
</protein>
<accession>A0ABW4R066</accession>
<comment type="caution">
    <text evidence="6">The sequence shown here is derived from an EMBL/GenBank/DDBJ whole genome shotgun (WGS) entry which is preliminary data.</text>
</comment>
<organism evidence="6 7">
    <name type="scientific">Hymenobacter bucti</name>
    <dbReference type="NCBI Taxonomy" id="1844114"/>
    <lineage>
        <taxon>Bacteria</taxon>
        <taxon>Pseudomonadati</taxon>
        <taxon>Bacteroidota</taxon>
        <taxon>Cytophagia</taxon>
        <taxon>Cytophagales</taxon>
        <taxon>Hymenobacteraceae</taxon>
        <taxon>Hymenobacter</taxon>
    </lineage>
</organism>
<sequence>MLPSLWLFALSAALVGSPKPPRTVFSGHLANAPAGDTVRLFVGEKRVKAPLSPSGDFRFEFNDLPGATPTPVHFTYARQSTRLYLLPGDQLHLTLDFKDFDKSLVYSGRGSVANNYLAQALWKFEFGPADGAPRPTDQLKPSTTPAEMRRNADAFRQQRLAFLAAYAKAHPLPAAARRDAEFAINIQWATQLLNYVGYRRANAAPTEAAPSEVVPPAYFDFLQQAPLKELSQHLGRGIDENTAVAQFLYAYQDRLAPSGTLSPDPAAGPGLYRLATSELGEGKARDMEMQMLMMWKLEKDLPGALALYPTFRLHNADSALARTVRRSIAQRQLLAVGRPAPAFALLDNTGKQVSLADLRGKVVYLDFWGTWCAPCMHEMTTFSHDLKKKFEGRDVVFVYISVGDPEDKWQKTLAESHFTSPNSVHLREPKETSASVAYQVNEYPTYWLIGRDGRIIDAHAPRPMEGAKTVAAIEQALAR</sequence>
<dbReference type="CDD" id="cd02966">
    <property type="entry name" value="TlpA_like_family"/>
    <property type="match status" value="1"/>
</dbReference>
<keyword evidence="3" id="KW-1015">Disulfide bond</keyword>
<reference evidence="7" key="1">
    <citation type="journal article" date="2019" name="Int. J. Syst. Evol. Microbiol.">
        <title>The Global Catalogue of Microorganisms (GCM) 10K type strain sequencing project: providing services to taxonomists for standard genome sequencing and annotation.</title>
        <authorList>
            <consortium name="The Broad Institute Genomics Platform"/>
            <consortium name="The Broad Institute Genome Sequencing Center for Infectious Disease"/>
            <person name="Wu L."/>
            <person name="Ma J."/>
        </authorList>
    </citation>
    <scope>NUCLEOTIDE SEQUENCE [LARGE SCALE GENOMIC DNA]</scope>
    <source>
        <strain evidence="7">CGMCC 1.15795</strain>
    </source>
</reference>
<dbReference type="Proteomes" id="UP001597197">
    <property type="component" value="Unassembled WGS sequence"/>
</dbReference>
<dbReference type="RefSeq" id="WP_382317224.1">
    <property type="nucleotide sequence ID" value="NZ_JBHUFD010000018.1"/>
</dbReference>
<dbReference type="PROSITE" id="PS51352">
    <property type="entry name" value="THIOREDOXIN_2"/>
    <property type="match status" value="1"/>
</dbReference>
<evidence type="ECO:0000259" key="5">
    <source>
        <dbReference type="PROSITE" id="PS51352"/>
    </source>
</evidence>